<evidence type="ECO:0000313" key="2">
    <source>
        <dbReference type="Proteomes" id="UP001187192"/>
    </source>
</evidence>
<dbReference type="Proteomes" id="UP001187192">
    <property type="component" value="Unassembled WGS sequence"/>
</dbReference>
<comment type="caution">
    <text evidence="1">The sequence shown here is derived from an EMBL/GenBank/DDBJ whole genome shotgun (WGS) entry which is preliminary data.</text>
</comment>
<gene>
    <name evidence="1" type="ORF">TIFTF001_033145</name>
</gene>
<dbReference type="Gramene" id="FCD_00035472-RA">
    <property type="protein sequence ID" value="FCD_00035472-RA:cds"/>
    <property type="gene ID" value="FCD_00035472"/>
</dbReference>
<reference evidence="1" key="1">
    <citation type="submission" date="2023-07" db="EMBL/GenBank/DDBJ databases">
        <title>draft genome sequence of fig (Ficus carica).</title>
        <authorList>
            <person name="Takahashi T."/>
            <person name="Nishimura K."/>
        </authorList>
    </citation>
    <scope>NUCLEOTIDE SEQUENCE</scope>
</reference>
<name>A0AA88DYK5_FICCA</name>
<accession>A0AA88DYK5</accession>
<sequence>MHEMATWSCEGIGHHRLQQKLSLEKPSSGKQLPPLL</sequence>
<evidence type="ECO:0000313" key="1">
    <source>
        <dbReference type="EMBL" id="GMN64063.1"/>
    </source>
</evidence>
<organism evidence="1 2">
    <name type="scientific">Ficus carica</name>
    <name type="common">Common fig</name>
    <dbReference type="NCBI Taxonomy" id="3494"/>
    <lineage>
        <taxon>Eukaryota</taxon>
        <taxon>Viridiplantae</taxon>
        <taxon>Streptophyta</taxon>
        <taxon>Embryophyta</taxon>
        <taxon>Tracheophyta</taxon>
        <taxon>Spermatophyta</taxon>
        <taxon>Magnoliopsida</taxon>
        <taxon>eudicotyledons</taxon>
        <taxon>Gunneridae</taxon>
        <taxon>Pentapetalae</taxon>
        <taxon>rosids</taxon>
        <taxon>fabids</taxon>
        <taxon>Rosales</taxon>
        <taxon>Moraceae</taxon>
        <taxon>Ficeae</taxon>
        <taxon>Ficus</taxon>
    </lineage>
</organism>
<protein>
    <submittedName>
        <fullName evidence="1">Uncharacterized protein</fullName>
    </submittedName>
</protein>
<keyword evidence="2" id="KW-1185">Reference proteome</keyword>
<proteinExistence type="predicted"/>
<dbReference type="AlphaFoldDB" id="A0AA88DYK5"/>
<dbReference type="EMBL" id="BTGU01000167">
    <property type="protein sequence ID" value="GMN64063.1"/>
    <property type="molecule type" value="Genomic_DNA"/>
</dbReference>